<protein>
    <submittedName>
        <fullName evidence="2">Uncharacterized protein</fullName>
    </submittedName>
</protein>
<organism evidence="2 3">
    <name type="scientific">Microthyrium microscopicum</name>
    <dbReference type="NCBI Taxonomy" id="703497"/>
    <lineage>
        <taxon>Eukaryota</taxon>
        <taxon>Fungi</taxon>
        <taxon>Dikarya</taxon>
        <taxon>Ascomycota</taxon>
        <taxon>Pezizomycotina</taxon>
        <taxon>Dothideomycetes</taxon>
        <taxon>Dothideomycetes incertae sedis</taxon>
        <taxon>Microthyriales</taxon>
        <taxon>Microthyriaceae</taxon>
        <taxon>Microthyrium</taxon>
    </lineage>
</organism>
<keyword evidence="1" id="KW-0732">Signal</keyword>
<dbReference type="AlphaFoldDB" id="A0A6A6UTM0"/>
<evidence type="ECO:0000256" key="1">
    <source>
        <dbReference type="SAM" id="SignalP"/>
    </source>
</evidence>
<dbReference type="OrthoDB" id="2349272at2759"/>
<feature type="chain" id="PRO_5025544532" evidence="1">
    <location>
        <begin position="20"/>
        <end position="421"/>
    </location>
</feature>
<proteinExistence type="predicted"/>
<name>A0A6A6UTM0_9PEZI</name>
<evidence type="ECO:0000313" key="2">
    <source>
        <dbReference type="EMBL" id="KAF2675116.1"/>
    </source>
</evidence>
<keyword evidence="3" id="KW-1185">Reference proteome</keyword>
<dbReference type="Proteomes" id="UP000799302">
    <property type="component" value="Unassembled WGS sequence"/>
</dbReference>
<accession>A0A6A6UTM0</accession>
<evidence type="ECO:0000313" key="3">
    <source>
        <dbReference type="Proteomes" id="UP000799302"/>
    </source>
</evidence>
<dbReference type="EMBL" id="MU004230">
    <property type="protein sequence ID" value="KAF2675116.1"/>
    <property type="molecule type" value="Genomic_DNA"/>
</dbReference>
<gene>
    <name evidence="2" type="ORF">BT63DRAFT_28936</name>
</gene>
<reference evidence="2" key="1">
    <citation type="journal article" date="2020" name="Stud. Mycol.">
        <title>101 Dothideomycetes genomes: a test case for predicting lifestyles and emergence of pathogens.</title>
        <authorList>
            <person name="Haridas S."/>
            <person name="Albert R."/>
            <person name="Binder M."/>
            <person name="Bloem J."/>
            <person name="Labutti K."/>
            <person name="Salamov A."/>
            <person name="Andreopoulos B."/>
            <person name="Baker S."/>
            <person name="Barry K."/>
            <person name="Bills G."/>
            <person name="Bluhm B."/>
            <person name="Cannon C."/>
            <person name="Castanera R."/>
            <person name="Culley D."/>
            <person name="Daum C."/>
            <person name="Ezra D."/>
            <person name="Gonzalez J."/>
            <person name="Henrissat B."/>
            <person name="Kuo A."/>
            <person name="Liang C."/>
            <person name="Lipzen A."/>
            <person name="Lutzoni F."/>
            <person name="Magnuson J."/>
            <person name="Mondo S."/>
            <person name="Nolan M."/>
            <person name="Ohm R."/>
            <person name="Pangilinan J."/>
            <person name="Park H.-J."/>
            <person name="Ramirez L."/>
            <person name="Alfaro M."/>
            <person name="Sun H."/>
            <person name="Tritt A."/>
            <person name="Yoshinaga Y."/>
            <person name="Zwiers L.-H."/>
            <person name="Turgeon B."/>
            <person name="Goodwin S."/>
            <person name="Spatafora J."/>
            <person name="Crous P."/>
            <person name="Grigoriev I."/>
        </authorList>
    </citation>
    <scope>NUCLEOTIDE SEQUENCE</scope>
    <source>
        <strain evidence="2">CBS 115976</strain>
    </source>
</reference>
<sequence length="421" mass="41612">MLFTSFLATGLALSSLANALPAVLDQRDDTHQAPHLDVPHIHNKNTNHSQADGSCHSRHHNGTALQSGHALHNGTTIHNGTALHNGTSVHGHHNGTTPSSVSGAQFSLAVPSTLSTQVQGRTPLSAYTSNGVLIIQTVVTVTPSAAAVETSAAVAATTAPAVEPAATSAPAAPASSATPAPMVASVAAPVPVPSVVAPAPVVSSAAPVASVAPAPSAAAPVSSAAPVAPAAPAAVASPAPAAGAGGLTAAQLLIAMPGSSTCSGKPTGCLTNTIAAPLLASGFSKYGLNSKGAQAAALAIISFESNDMEYDTNLVNTGTQGTFNQMTAKFITLYANALYGSSAKSAVADQIAQINDNKADSLGSAAWYMSTQCPDTVKSFASASGSAADAVYSTYITSCVGTTMTDGRMAAWTKAKTALGV</sequence>
<feature type="signal peptide" evidence="1">
    <location>
        <begin position="1"/>
        <end position="19"/>
    </location>
</feature>